<sequence>MKLLQQQQQQQEKYIPDPNDTPPPSIDSKGNARMIADPSDTKPDLWDDEDDGEWEPLRILNPKYEWQPRKIPNPNYIPPPSSFGVLLSLLEKFAGEVNGAAPWLVLGVLIASLLHLFTSNPLDFMTLTNNNNNNSNNNNNNVSHVVKGAMVGLCTPLCSCGALPLAVSMYSSVPLSAIVAFVTASQSSGVDSAFITAGLLGYKAAFCRLGGAFILAVMAGLSIPASLSTASPALSSSSCSKSAMKSSSSSSSILLVLRKVWETAIETSSESFPSVLCGLALSTILLHYAPSLHNLYNNRVVVENDELLSLLLRSTILLLSLPLQLCEHTTATLASALRKSGASAGLSFAFLLSAPATNLPTLLLLLSMARKQQKKEQQNVTKGKEQMVIFCVAVALFVTSLMLSYMIDMMGVDMLEEEDEMVVGGGGSMDLPLWYRELSQYVGALLFGCVMIRGVKRRFTLSHADKSCCSSVDDSSSKDGTSCCGASTAETTLSLCITNGASKQRIMNVVLIQNYK</sequence>
<feature type="transmembrane region" description="Helical" evidence="7">
    <location>
        <begin position="100"/>
        <end position="118"/>
    </location>
</feature>
<dbReference type="GO" id="GO:0005886">
    <property type="term" value="C:plasma membrane"/>
    <property type="evidence" value="ECO:0007669"/>
    <property type="project" value="UniProtKB-SubCell"/>
</dbReference>
<proteinExistence type="inferred from homology"/>
<evidence type="ECO:0000256" key="3">
    <source>
        <dbReference type="ARBA" id="ARBA00022475"/>
    </source>
</evidence>
<dbReference type="InterPro" id="IPR009033">
    <property type="entry name" value="Calreticulin/calnexin_P_dom_sf"/>
</dbReference>
<accession>A0A7S4RGX7</accession>
<dbReference type="AlphaFoldDB" id="A0A7S4RGX7"/>
<evidence type="ECO:0000256" key="6">
    <source>
        <dbReference type="ARBA" id="ARBA00023136"/>
    </source>
</evidence>
<feature type="transmembrane region" description="Helical" evidence="7">
    <location>
        <begin position="438"/>
        <end position="455"/>
    </location>
</feature>
<protein>
    <submittedName>
        <fullName evidence="9">Uncharacterized protein</fullName>
    </submittedName>
</protein>
<evidence type="ECO:0000256" key="2">
    <source>
        <dbReference type="ARBA" id="ARBA00006386"/>
    </source>
</evidence>
<feature type="transmembrane region" description="Helical" evidence="7">
    <location>
        <begin position="162"/>
        <end position="184"/>
    </location>
</feature>
<name>A0A7S4RGX7_9STRA</name>
<dbReference type="EMBL" id="HBNS01023285">
    <property type="protein sequence ID" value="CAE4613906.1"/>
    <property type="molecule type" value="Transcribed_RNA"/>
</dbReference>
<evidence type="ECO:0000256" key="4">
    <source>
        <dbReference type="ARBA" id="ARBA00022692"/>
    </source>
</evidence>
<feature type="transmembrane region" description="Helical" evidence="7">
    <location>
        <begin position="387"/>
        <end position="407"/>
    </location>
</feature>
<dbReference type="PANTHER" id="PTHR34184:SF4">
    <property type="entry name" value="UPF0718 PROTEIN YCGR"/>
    <property type="match status" value="1"/>
</dbReference>
<organism evidence="9">
    <name type="scientific">Ditylum brightwellii</name>
    <dbReference type="NCBI Taxonomy" id="49249"/>
    <lineage>
        <taxon>Eukaryota</taxon>
        <taxon>Sar</taxon>
        <taxon>Stramenopiles</taxon>
        <taxon>Ochrophyta</taxon>
        <taxon>Bacillariophyta</taxon>
        <taxon>Mediophyceae</taxon>
        <taxon>Lithodesmiophycidae</taxon>
        <taxon>Lithodesmiales</taxon>
        <taxon>Lithodesmiaceae</taxon>
        <taxon>Ditylum</taxon>
    </lineage>
</organism>
<keyword evidence="3" id="KW-1003">Cell membrane</keyword>
<keyword evidence="7" id="KW-0256">Endoplasmic reticulum</keyword>
<reference evidence="9" key="1">
    <citation type="submission" date="2021-01" db="EMBL/GenBank/DDBJ databases">
        <authorList>
            <person name="Corre E."/>
            <person name="Pelletier E."/>
            <person name="Niang G."/>
            <person name="Scheremetjew M."/>
            <person name="Finn R."/>
            <person name="Kale V."/>
            <person name="Holt S."/>
            <person name="Cochrane G."/>
            <person name="Meng A."/>
            <person name="Brown T."/>
            <person name="Cohen L."/>
        </authorList>
    </citation>
    <scope>NUCLEOTIDE SEQUENCE</scope>
    <source>
        <strain evidence="9">GSO104</strain>
    </source>
</reference>
<dbReference type="InterPro" id="IPR052923">
    <property type="entry name" value="UPF0718"/>
</dbReference>
<keyword evidence="6 7" id="KW-0472">Membrane</keyword>
<dbReference type="GO" id="GO:0006457">
    <property type="term" value="P:protein folding"/>
    <property type="evidence" value="ECO:0007669"/>
    <property type="project" value="InterPro"/>
</dbReference>
<evidence type="ECO:0000256" key="7">
    <source>
        <dbReference type="RuleBase" id="RU362126"/>
    </source>
</evidence>
<dbReference type="InterPro" id="IPR005524">
    <property type="entry name" value="DUF318"/>
</dbReference>
<feature type="region of interest" description="Disordered" evidence="8">
    <location>
        <begin position="1"/>
        <end position="52"/>
    </location>
</feature>
<comment type="subcellular location">
    <subcellularLocation>
        <location evidence="1">Cell membrane</location>
        <topology evidence="1">Multi-pass membrane protein</topology>
    </subcellularLocation>
</comment>
<dbReference type="InterPro" id="IPR001580">
    <property type="entry name" value="Calret/calnex"/>
</dbReference>
<evidence type="ECO:0000313" key="9">
    <source>
        <dbReference type="EMBL" id="CAE4613906.1"/>
    </source>
</evidence>
<evidence type="ECO:0000256" key="5">
    <source>
        <dbReference type="ARBA" id="ARBA00022989"/>
    </source>
</evidence>
<keyword evidence="7" id="KW-0143">Chaperone</keyword>
<comment type="similarity">
    <text evidence="2">Belongs to the UPF0718 family.</text>
</comment>
<dbReference type="SUPFAM" id="SSF63887">
    <property type="entry name" value="P-domain of calnexin/calreticulin"/>
    <property type="match status" value="1"/>
</dbReference>
<keyword evidence="5 7" id="KW-1133">Transmembrane helix</keyword>
<dbReference type="GO" id="GO:0005509">
    <property type="term" value="F:calcium ion binding"/>
    <property type="evidence" value="ECO:0007669"/>
    <property type="project" value="InterPro"/>
</dbReference>
<dbReference type="PANTHER" id="PTHR34184">
    <property type="entry name" value="UPF0718 PROTEIN YCGR"/>
    <property type="match status" value="1"/>
</dbReference>
<comment type="similarity">
    <text evidence="7">Belongs to the calreticulin family.</text>
</comment>
<keyword evidence="4 7" id="KW-0812">Transmembrane</keyword>
<evidence type="ECO:0000256" key="8">
    <source>
        <dbReference type="SAM" id="MobiDB-lite"/>
    </source>
</evidence>
<dbReference type="Pfam" id="PF00262">
    <property type="entry name" value="Calreticulin"/>
    <property type="match status" value="1"/>
</dbReference>
<dbReference type="Pfam" id="PF03773">
    <property type="entry name" value="ArsP_1"/>
    <property type="match status" value="1"/>
</dbReference>
<gene>
    <name evidence="9" type="ORF">DBRI00130_LOCUS18408</name>
</gene>
<evidence type="ECO:0000256" key="1">
    <source>
        <dbReference type="ARBA" id="ARBA00004651"/>
    </source>
</evidence>
<feature type="transmembrane region" description="Helical" evidence="7">
    <location>
        <begin position="205"/>
        <end position="227"/>
    </location>
</feature>
<dbReference type="GO" id="GO:0005783">
    <property type="term" value="C:endoplasmic reticulum"/>
    <property type="evidence" value="ECO:0007669"/>
    <property type="project" value="InterPro"/>
</dbReference>
<feature type="compositionally biased region" description="Low complexity" evidence="8">
    <location>
        <begin position="1"/>
        <end position="11"/>
    </location>
</feature>
<feature type="transmembrane region" description="Helical" evidence="7">
    <location>
        <begin position="345"/>
        <end position="366"/>
    </location>
</feature>
<dbReference type="Gene3D" id="2.10.250.10">
    <property type="entry name" value="Calreticulin/calnexin, P domain"/>
    <property type="match status" value="1"/>
</dbReference>
<dbReference type="GO" id="GO:0051082">
    <property type="term" value="F:unfolded protein binding"/>
    <property type="evidence" value="ECO:0007669"/>
    <property type="project" value="InterPro"/>
</dbReference>